<dbReference type="AlphaFoldDB" id="A0AAW1SHE1"/>
<evidence type="ECO:0000256" key="6">
    <source>
        <dbReference type="SAM" id="Phobius"/>
    </source>
</evidence>
<dbReference type="FunFam" id="1.20.1540.10:FF:000004">
    <property type="entry name" value="Transmembrane protein 115"/>
    <property type="match status" value="1"/>
</dbReference>
<comment type="subcellular location">
    <subcellularLocation>
        <location evidence="1">Membrane</location>
        <topology evidence="1">Multi-pass membrane protein</topology>
    </subcellularLocation>
</comment>
<dbReference type="PANTHER" id="PTHR13377">
    <property type="entry name" value="PLACENTAL PROTEIN 6"/>
    <property type="match status" value="1"/>
</dbReference>
<feature type="transmembrane region" description="Helical" evidence="6">
    <location>
        <begin position="36"/>
        <end position="60"/>
    </location>
</feature>
<feature type="transmembrane region" description="Helical" evidence="6">
    <location>
        <begin position="145"/>
        <end position="162"/>
    </location>
</feature>
<keyword evidence="4 6" id="KW-0472">Membrane</keyword>
<comment type="caution">
    <text evidence="7">The sequence shown here is derived from an EMBL/GenBank/DDBJ whole genome shotgun (WGS) entry which is preliminary data.</text>
</comment>
<evidence type="ECO:0000256" key="5">
    <source>
        <dbReference type="SAM" id="MobiDB-lite"/>
    </source>
</evidence>
<dbReference type="EMBL" id="JALJOU010000002">
    <property type="protein sequence ID" value="KAK9845713.1"/>
    <property type="molecule type" value="Genomic_DNA"/>
</dbReference>
<evidence type="ECO:0000313" key="8">
    <source>
        <dbReference type="Proteomes" id="UP001445335"/>
    </source>
</evidence>
<dbReference type="SMART" id="SM01160">
    <property type="entry name" value="DUF1751"/>
    <property type="match status" value="1"/>
</dbReference>
<dbReference type="InterPro" id="IPR035952">
    <property type="entry name" value="Rhomboid-like_sf"/>
</dbReference>
<reference evidence="7 8" key="1">
    <citation type="journal article" date="2024" name="Nat. Commun.">
        <title>Phylogenomics reveals the evolutionary origins of lichenization in chlorophyte algae.</title>
        <authorList>
            <person name="Puginier C."/>
            <person name="Libourel C."/>
            <person name="Otte J."/>
            <person name="Skaloud P."/>
            <person name="Haon M."/>
            <person name="Grisel S."/>
            <person name="Petersen M."/>
            <person name="Berrin J.G."/>
            <person name="Delaux P.M."/>
            <person name="Dal Grande F."/>
            <person name="Keller J."/>
        </authorList>
    </citation>
    <scope>NUCLEOTIDE SEQUENCE [LARGE SCALE GENOMIC DNA]</scope>
    <source>
        <strain evidence="7 8">SAG 245.80</strain>
    </source>
</reference>
<dbReference type="Gene3D" id="1.20.1540.10">
    <property type="entry name" value="Rhomboid-like"/>
    <property type="match status" value="1"/>
</dbReference>
<gene>
    <name evidence="7" type="ORF">WJX81_000351</name>
</gene>
<sequence length="300" mass="32283">MAVLLLVGYLTQLLLPSTRRYLCLVPGRSIPCIWNVVTAGFLETSLLKLLLGAFGILMLAKVLEPVWGSKEFLKFVLLVDMAVGVSTLSLLYLLYVCGVDPKGKLLYAELGGSEGIIAGCLVAVKQLMPENEVTLLGFIRFRAKLLPSLFVVLAVVAGTFLGSALSTVPFVCFGTCLSWIYLRFLQPNSELNLRGDILNDDFRFATFFPEIMHPIIDKLTGAVGKYMCFPKASTDTSESLASIATAQLPESEKSDAARRRERGARALEERLGAKKAAAMPASADGKAPSEAEGAAGIDAV</sequence>
<dbReference type="InterPro" id="IPR013861">
    <property type="entry name" value="TMEM115/Pdh1/Rbl19"/>
</dbReference>
<evidence type="ECO:0000256" key="3">
    <source>
        <dbReference type="ARBA" id="ARBA00022989"/>
    </source>
</evidence>
<proteinExistence type="predicted"/>
<keyword evidence="3 6" id="KW-1133">Transmembrane helix</keyword>
<name>A0AAW1SHE1_9CHLO</name>
<evidence type="ECO:0000256" key="1">
    <source>
        <dbReference type="ARBA" id="ARBA00004141"/>
    </source>
</evidence>
<organism evidence="7 8">
    <name type="scientific">Elliptochloris bilobata</name>
    <dbReference type="NCBI Taxonomy" id="381761"/>
    <lineage>
        <taxon>Eukaryota</taxon>
        <taxon>Viridiplantae</taxon>
        <taxon>Chlorophyta</taxon>
        <taxon>core chlorophytes</taxon>
        <taxon>Trebouxiophyceae</taxon>
        <taxon>Trebouxiophyceae incertae sedis</taxon>
        <taxon>Elliptochloris clade</taxon>
        <taxon>Elliptochloris</taxon>
    </lineage>
</organism>
<protein>
    <submittedName>
        <fullName evidence="7">Uncharacterized protein</fullName>
    </submittedName>
</protein>
<dbReference type="GO" id="GO:0016020">
    <property type="term" value="C:membrane"/>
    <property type="evidence" value="ECO:0007669"/>
    <property type="project" value="UniProtKB-SubCell"/>
</dbReference>
<dbReference type="Proteomes" id="UP001445335">
    <property type="component" value="Unassembled WGS sequence"/>
</dbReference>
<dbReference type="Pfam" id="PF08551">
    <property type="entry name" value="DUF1751"/>
    <property type="match status" value="1"/>
</dbReference>
<keyword evidence="8" id="KW-1185">Reference proteome</keyword>
<dbReference type="GO" id="GO:0006890">
    <property type="term" value="P:retrograde vesicle-mediated transport, Golgi to endoplasmic reticulum"/>
    <property type="evidence" value="ECO:0007669"/>
    <property type="project" value="InterPro"/>
</dbReference>
<evidence type="ECO:0000256" key="4">
    <source>
        <dbReference type="ARBA" id="ARBA00023136"/>
    </source>
</evidence>
<accession>A0AAW1SHE1</accession>
<dbReference type="PANTHER" id="PTHR13377:SF3">
    <property type="entry name" value="TRANSMEMBRANE PROTEIN 115"/>
    <property type="match status" value="1"/>
</dbReference>
<feature type="compositionally biased region" description="Low complexity" evidence="5">
    <location>
        <begin position="274"/>
        <end position="286"/>
    </location>
</feature>
<dbReference type="GO" id="GO:0005794">
    <property type="term" value="C:Golgi apparatus"/>
    <property type="evidence" value="ECO:0007669"/>
    <property type="project" value="TreeGrafter"/>
</dbReference>
<dbReference type="SUPFAM" id="SSF144091">
    <property type="entry name" value="Rhomboid-like"/>
    <property type="match status" value="1"/>
</dbReference>
<evidence type="ECO:0000256" key="2">
    <source>
        <dbReference type="ARBA" id="ARBA00022692"/>
    </source>
</evidence>
<keyword evidence="2 6" id="KW-0812">Transmembrane</keyword>
<feature type="region of interest" description="Disordered" evidence="5">
    <location>
        <begin position="269"/>
        <end position="300"/>
    </location>
</feature>
<evidence type="ECO:0000313" key="7">
    <source>
        <dbReference type="EMBL" id="KAK9845713.1"/>
    </source>
</evidence>
<feature type="transmembrane region" description="Helical" evidence="6">
    <location>
        <begin position="72"/>
        <end position="93"/>
    </location>
</feature>